<dbReference type="RefSeq" id="WP_085010524.1">
    <property type="nucleotide sequence ID" value="NZ_NAAD01000010.1"/>
</dbReference>
<dbReference type="AlphaFoldDB" id="A0A1X0Y498"/>
<accession>A0A1X0Y498</accession>
<protein>
    <submittedName>
        <fullName evidence="1">Uncharacterized protein</fullName>
    </submittedName>
</protein>
<proteinExistence type="predicted"/>
<dbReference type="EMBL" id="NAAD01000010">
    <property type="protein sequence ID" value="ORJ59874.1"/>
    <property type="molecule type" value="Genomic_DNA"/>
</dbReference>
<keyword evidence="2" id="KW-1185">Reference proteome</keyword>
<evidence type="ECO:0000313" key="2">
    <source>
        <dbReference type="Proteomes" id="UP000193136"/>
    </source>
</evidence>
<dbReference type="Proteomes" id="UP000193136">
    <property type="component" value="Unassembled WGS sequence"/>
</dbReference>
<dbReference type="OrthoDB" id="5402390at2"/>
<name>A0A1X0Y498_9BACT</name>
<sequence>MKVCKVCRQEFDPTLAGGTAAEEMGAFLAKEMYADAGELCPRCLENRGRLAMMYMRDMD</sequence>
<organism evidence="1 2">
    <name type="scientific">Geothermobacter hydrogeniphilus</name>
    <dbReference type="NCBI Taxonomy" id="1969733"/>
    <lineage>
        <taxon>Bacteria</taxon>
        <taxon>Pseudomonadati</taxon>
        <taxon>Thermodesulfobacteriota</taxon>
        <taxon>Desulfuromonadia</taxon>
        <taxon>Desulfuromonadales</taxon>
        <taxon>Geothermobacteraceae</taxon>
        <taxon>Geothermobacter</taxon>
    </lineage>
</organism>
<evidence type="ECO:0000313" key="1">
    <source>
        <dbReference type="EMBL" id="ORJ59874.1"/>
    </source>
</evidence>
<reference evidence="1 2" key="1">
    <citation type="submission" date="2017-03" db="EMBL/GenBank/DDBJ databases">
        <title>Genome sequence of Geothermobacter sp. EPR-M, Deep-Sea Iron Reducer.</title>
        <authorList>
            <person name="Tully B."/>
            <person name="Savalia P."/>
            <person name="Abuyen K."/>
            <person name="Baughan C."/>
            <person name="Romero E."/>
            <person name="Ronkowski C."/>
            <person name="Torres B."/>
            <person name="Tremblay J."/>
            <person name="Trujillo A."/>
            <person name="Tyler M."/>
            <person name="Perez-Rodriguez I."/>
            <person name="Amend J."/>
        </authorList>
    </citation>
    <scope>NUCLEOTIDE SEQUENCE [LARGE SCALE GENOMIC DNA]</scope>
    <source>
        <strain evidence="1 2">EPR-M</strain>
    </source>
</reference>
<dbReference type="STRING" id="1969733.B5V00_09385"/>
<gene>
    <name evidence="1" type="ORF">B5V00_09385</name>
</gene>
<comment type="caution">
    <text evidence="1">The sequence shown here is derived from an EMBL/GenBank/DDBJ whole genome shotgun (WGS) entry which is preliminary data.</text>
</comment>